<dbReference type="EMBL" id="BRPB01000116">
    <property type="protein sequence ID" value="GLA54954.1"/>
    <property type="molecule type" value="Genomic_DNA"/>
</dbReference>
<dbReference type="AlphaFoldDB" id="A0A9W6EDG8"/>
<sequence length="74" mass="8211">MPNSGRKSVAPEFEAFEMLGNRVLLVCKTAPTRDPVIEIGGEFKEEGQHQGMKAWLTLVTNRRSKGVQAHVTVM</sequence>
<dbReference type="Proteomes" id="UP001144191">
    <property type="component" value="Unassembled WGS sequence"/>
</dbReference>
<evidence type="ECO:0000313" key="1">
    <source>
        <dbReference type="EMBL" id="GLA54954.1"/>
    </source>
</evidence>
<proteinExistence type="predicted"/>
<comment type="caution">
    <text evidence="1">The sequence shown here is derived from an EMBL/GenBank/DDBJ whole genome shotgun (WGS) entry which is preliminary data.</text>
</comment>
<reference evidence="1" key="1">
    <citation type="submission" date="2022-07" db="EMBL/GenBank/DDBJ databases">
        <title>Taxonomy of Aspergillus series Nigri: significant species reduction supported by multi-species coalescent approaches.</title>
        <authorList>
            <person name="Bian C."/>
            <person name="Kusuya Y."/>
            <person name="Sklenar F."/>
            <person name="D'hooge E."/>
            <person name="Yaguchi T."/>
            <person name="Takahashi H."/>
            <person name="Hubka V."/>
        </authorList>
    </citation>
    <scope>NUCLEOTIDE SEQUENCE</scope>
    <source>
        <strain evidence="1">IFM 63604</strain>
    </source>
</reference>
<accession>A0A9W6EDG8</accession>
<name>A0A9W6EDG8_ASPNG</name>
<organism evidence="1 2">
    <name type="scientific">Aspergillus niger</name>
    <dbReference type="NCBI Taxonomy" id="5061"/>
    <lineage>
        <taxon>Eukaryota</taxon>
        <taxon>Fungi</taxon>
        <taxon>Dikarya</taxon>
        <taxon>Ascomycota</taxon>
        <taxon>Pezizomycotina</taxon>
        <taxon>Eurotiomycetes</taxon>
        <taxon>Eurotiomycetidae</taxon>
        <taxon>Eurotiales</taxon>
        <taxon>Aspergillaceae</taxon>
        <taxon>Aspergillus</taxon>
        <taxon>Aspergillus subgen. Circumdati</taxon>
    </lineage>
</organism>
<evidence type="ECO:0000313" key="2">
    <source>
        <dbReference type="Proteomes" id="UP001144191"/>
    </source>
</evidence>
<gene>
    <name evidence="1" type="ORF">AnigIFM63604_001263</name>
</gene>
<protein>
    <submittedName>
        <fullName evidence="1">Uncharacterized protein</fullName>
    </submittedName>
</protein>